<dbReference type="GO" id="GO:0003700">
    <property type="term" value="F:DNA-binding transcription factor activity"/>
    <property type="evidence" value="ECO:0007669"/>
    <property type="project" value="TreeGrafter"/>
</dbReference>
<feature type="region of interest" description="Disordered" evidence="4">
    <location>
        <begin position="216"/>
        <end position="240"/>
    </location>
</feature>
<dbReference type="Gene3D" id="1.10.357.10">
    <property type="entry name" value="Tetracycline Repressor, domain 2"/>
    <property type="match status" value="1"/>
</dbReference>
<proteinExistence type="predicted"/>
<gene>
    <name evidence="7" type="ORF">DDJ31_37335</name>
    <name evidence="6" type="ORF">ELQ87_02030</name>
</gene>
<evidence type="ECO:0000313" key="7">
    <source>
        <dbReference type="EMBL" id="QCN89941.1"/>
    </source>
</evidence>
<evidence type="ECO:0000313" key="6">
    <source>
        <dbReference type="EMBL" id="AZS83206.1"/>
    </source>
</evidence>
<dbReference type="EMBL" id="CP034687">
    <property type="protein sequence ID" value="AZS83206.1"/>
    <property type="molecule type" value="Genomic_DNA"/>
</dbReference>
<dbReference type="KEGG" id="sgd:ELQ87_02030"/>
<dbReference type="Pfam" id="PF00440">
    <property type="entry name" value="TetR_N"/>
    <property type="match status" value="1"/>
</dbReference>
<dbReference type="InterPro" id="IPR050109">
    <property type="entry name" value="HTH-type_TetR-like_transc_reg"/>
</dbReference>
<dbReference type="EMBL" id="CP029078">
    <property type="protein sequence ID" value="QCN89941.1"/>
    <property type="molecule type" value="Genomic_DNA"/>
</dbReference>
<evidence type="ECO:0000256" key="3">
    <source>
        <dbReference type="ARBA" id="ARBA00023163"/>
    </source>
</evidence>
<dbReference type="Proteomes" id="UP000501753">
    <property type="component" value="Chromosome"/>
</dbReference>
<dbReference type="RefSeq" id="WP_127176120.1">
    <property type="nucleotide sequence ID" value="NZ_CP029078.1"/>
</dbReference>
<dbReference type="Proteomes" id="UP000271291">
    <property type="component" value="Chromosome"/>
</dbReference>
<dbReference type="PANTHER" id="PTHR30055:SF234">
    <property type="entry name" value="HTH-TYPE TRANSCRIPTIONAL REGULATOR BETI"/>
    <property type="match status" value="1"/>
</dbReference>
<feature type="compositionally biased region" description="Low complexity" evidence="4">
    <location>
        <begin position="216"/>
        <end position="231"/>
    </location>
</feature>
<dbReference type="AlphaFoldDB" id="A0A3Q9KPZ8"/>
<organism evidence="6 8">
    <name type="scientific">Streptomyces griseoviridis</name>
    <dbReference type="NCBI Taxonomy" id="45398"/>
    <lineage>
        <taxon>Bacteria</taxon>
        <taxon>Bacillati</taxon>
        <taxon>Actinomycetota</taxon>
        <taxon>Actinomycetes</taxon>
        <taxon>Kitasatosporales</taxon>
        <taxon>Streptomycetaceae</taxon>
        <taxon>Streptomyces</taxon>
    </lineage>
</organism>
<keyword evidence="1" id="KW-0805">Transcription regulation</keyword>
<evidence type="ECO:0000313" key="8">
    <source>
        <dbReference type="Proteomes" id="UP000271291"/>
    </source>
</evidence>
<dbReference type="OrthoDB" id="2356263at2"/>
<dbReference type="SUPFAM" id="SSF46689">
    <property type="entry name" value="Homeodomain-like"/>
    <property type="match status" value="1"/>
</dbReference>
<reference evidence="7 9" key="1">
    <citation type="submission" date="2018-04" db="EMBL/GenBank/DDBJ databases">
        <title>Complete genome sequences of Streptomyces griseoviridis K61 and characterization of antagonistic properties of biological control agents.</title>
        <authorList>
            <person name="Mariita R.M."/>
            <person name="Sello J.K."/>
        </authorList>
    </citation>
    <scope>NUCLEOTIDE SEQUENCE [LARGE SCALE GENOMIC DNA]</scope>
    <source>
        <strain evidence="7 9">K61</strain>
    </source>
</reference>
<name>A0A3Q9KPZ8_STRGD</name>
<dbReference type="InterPro" id="IPR001647">
    <property type="entry name" value="HTH_TetR"/>
</dbReference>
<sequence length="240" mass="25745">MAGRTARAGQVGTTRELILTTAERLFAERGVNAVSNRQISEAAGQGNNTAVGYHFGTKADLVRAIVRSHSQRIEEIRVRLLAGIGDSTDLRDWIDCLVRPMPEHLADLGGPTWYARFCAQLMTDPALHDILVEESLASPSLRAIIEGLNRCLTGLPPEVRAERGEMARHLIVTMPAERERALAEGRPTPRADWHSAGSGLADALIGVWLAPITPITPTTPTAPTTPTTPTAPDVPSTPSG</sequence>
<evidence type="ECO:0000256" key="4">
    <source>
        <dbReference type="SAM" id="MobiDB-lite"/>
    </source>
</evidence>
<feature type="domain" description="HTH tetR-type" evidence="5">
    <location>
        <begin position="18"/>
        <end position="65"/>
    </location>
</feature>
<dbReference type="PANTHER" id="PTHR30055">
    <property type="entry name" value="HTH-TYPE TRANSCRIPTIONAL REGULATOR RUTR"/>
    <property type="match status" value="1"/>
</dbReference>
<evidence type="ECO:0000259" key="5">
    <source>
        <dbReference type="Pfam" id="PF00440"/>
    </source>
</evidence>
<evidence type="ECO:0000256" key="1">
    <source>
        <dbReference type="ARBA" id="ARBA00023015"/>
    </source>
</evidence>
<reference evidence="6 8" key="2">
    <citation type="submission" date="2018-12" db="EMBL/GenBank/DDBJ databases">
        <title>Streptomyces griseoviridis F1-27 complete genome.</title>
        <authorList>
            <person name="Mariita R.M."/>
            <person name="Sello J.K."/>
        </authorList>
    </citation>
    <scope>NUCLEOTIDE SEQUENCE [LARGE SCALE GENOMIC DNA]</scope>
    <source>
        <strain evidence="6 8">F1-27</strain>
    </source>
</reference>
<dbReference type="GO" id="GO:0000976">
    <property type="term" value="F:transcription cis-regulatory region binding"/>
    <property type="evidence" value="ECO:0007669"/>
    <property type="project" value="TreeGrafter"/>
</dbReference>
<keyword evidence="3" id="KW-0804">Transcription</keyword>
<keyword evidence="2" id="KW-0238">DNA-binding</keyword>
<protein>
    <submittedName>
        <fullName evidence="7">TetR family transcriptional regulator</fullName>
    </submittedName>
    <submittedName>
        <fullName evidence="6">TetR/AcrR family transcriptional regulator</fullName>
    </submittedName>
</protein>
<evidence type="ECO:0000313" key="9">
    <source>
        <dbReference type="Proteomes" id="UP000501753"/>
    </source>
</evidence>
<evidence type="ECO:0000256" key="2">
    <source>
        <dbReference type="ARBA" id="ARBA00023125"/>
    </source>
</evidence>
<accession>A0A3Q9KPZ8</accession>
<dbReference type="InterPro" id="IPR009057">
    <property type="entry name" value="Homeodomain-like_sf"/>
</dbReference>
<keyword evidence="9" id="KW-1185">Reference proteome</keyword>